<organism evidence="3 4">
    <name type="scientific">Candidatus Lloydbacteria bacterium RIFCSPHIGHO2_01_FULL_41_20</name>
    <dbReference type="NCBI Taxonomy" id="1798657"/>
    <lineage>
        <taxon>Bacteria</taxon>
        <taxon>Candidatus Lloydiibacteriota</taxon>
    </lineage>
</organism>
<evidence type="ECO:0000313" key="3">
    <source>
        <dbReference type="EMBL" id="OGZ03978.1"/>
    </source>
</evidence>
<proteinExistence type="predicted"/>
<feature type="compositionally biased region" description="Low complexity" evidence="1">
    <location>
        <begin position="19"/>
        <end position="29"/>
    </location>
</feature>
<evidence type="ECO:0000256" key="2">
    <source>
        <dbReference type="SAM" id="Phobius"/>
    </source>
</evidence>
<dbReference type="EMBL" id="MHLH01000012">
    <property type="protein sequence ID" value="OGZ03978.1"/>
    <property type="molecule type" value="Genomic_DNA"/>
</dbReference>
<evidence type="ECO:0000313" key="4">
    <source>
        <dbReference type="Proteomes" id="UP000178841"/>
    </source>
</evidence>
<reference evidence="3 4" key="1">
    <citation type="journal article" date="2016" name="Nat. Commun.">
        <title>Thousands of microbial genomes shed light on interconnected biogeochemical processes in an aquifer system.</title>
        <authorList>
            <person name="Anantharaman K."/>
            <person name="Brown C.T."/>
            <person name="Hug L.A."/>
            <person name="Sharon I."/>
            <person name="Castelle C.J."/>
            <person name="Probst A.J."/>
            <person name="Thomas B.C."/>
            <person name="Singh A."/>
            <person name="Wilkins M.J."/>
            <person name="Karaoz U."/>
            <person name="Brodie E.L."/>
            <person name="Williams K.H."/>
            <person name="Hubbard S.S."/>
            <person name="Banfield J.F."/>
        </authorList>
    </citation>
    <scope>NUCLEOTIDE SEQUENCE [LARGE SCALE GENOMIC DNA]</scope>
</reference>
<keyword evidence="2" id="KW-0812">Transmembrane</keyword>
<evidence type="ECO:0008006" key="5">
    <source>
        <dbReference type="Google" id="ProtNLM"/>
    </source>
</evidence>
<comment type="caution">
    <text evidence="3">The sequence shown here is derived from an EMBL/GenBank/DDBJ whole genome shotgun (WGS) entry which is preliminary data.</text>
</comment>
<name>A0A1G2CU55_9BACT</name>
<accession>A0A1G2CU55</accession>
<evidence type="ECO:0000256" key="1">
    <source>
        <dbReference type="SAM" id="MobiDB-lite"/>
    </source>
</evidence>
<dbReference type="Proteomes" id="UP000178841">
    <property type="component" value="Unassembled WGS sequence"/>
</dbReference>
<feature type="region of interest" description="Disordered" evidence="1">
    <location>
        <begin position="1"/>
        <end position="29"/>
    </location>
</feature>
<keyword evidence="2" id="KW-1133">Transmembrane helix</keyword>
<feature type="transmembrane region" description="Helical" evidence="2">
    <location>
        <begin position="89"/>
        <end position="111"/>
    </location>
</feature>
<sequence>MEPEKEGEQKTISISSEGKINTPTETPKITETITTPTSTIPSRVIRTFESDIATAMKEKKGSVIKIAIAEQTKKSSEKEIEGKVSKRNYIFLGLTLISILGGLGFIGFVVWQKIGNEIAPIEAVVAPLIAAEKQKEIEITGLSESKIIAKIDEEMGNRTLRLDTIENIYLTETIGETKEAMAKEPITTEKLFSIIGARIPSVLLRSLGPKFMLGVHVFNGNSSFLILKTDFYENAFLGLLKWENEMPEDLLPPLGVKLTNENRYLLDVGFRDITIKNIDSRAILDQSGKAILIYSIPNKDTIVITTGEDTLSEVVNRLNAPQPTIK</sequence>
<keyword evidence="2" id="KW-0472">Membrane</keyword>
<dbReference type="STRING" id="1798657.A2648_00020"/>
<protein>
    <recommendedName>
        <fullName evidence="5">DUF4340 domain-containing protein</fullName>
    </recommendedName>
</protein>
<gene>
    <name evidence="3" type="ORF">A2648_00020</name>
</gene>
<dbReference type="AlphaFoldDB" id="A0A1G2CU55"/>